<dbReference type="SUPFAM" id="SSF50952">
    <property type="entry name" value="Soluble quinoprotein glucose dehydrogenase"/>
    <property type="match status" value="1"/>
</dbReference>
<dbReference type="RefSeq" id="WP_062656886.1">
    <property type="nucleotide sequence ID" value="NZ_BCSY01000044.1"/>
</dbReference>
<feature type="compositionally biased region" description="Polar residues" evidence="1">
    <location>
        <begin position="226"/>
        <end position="244"/>
    </location>
</feature>
<evidence type="ECO:0000256" key="1">
    <source>
        <dbReference type="SAM" id="MobiDB-lite"/>
    </source>
</evidence>
<dbReference type="PANTHER" id="PTHR19328:SF75">
    <property type="entry name" value="ALDOSE SUGAR DEHYDROGENASE YLII"/>
    <property type="match status" value="1"/>
</dbReference>
<reference evidence="4" key="1">
    <citation type="journal article" date="2016" name="Genome Announc.">
        <title>Draft Genome Sequences of Five Rapidly Growing Mycobacterium Species, M. thermoresistibile, M. fortuitum subsp. acetamidolyticum, M. canariasense, M. brisbanense, and M. novocastrense.</title>
        <authorList>
            <person name="Katahira K."/>
            <person name="Ogura Y."/>
            <person name="Gotoh Y."/>
            <person name="Hayashi T."/>
        </authorList>
    </citation>
    <scope>NUCLEOTIDE SEQUENCE [LARGE SCALE GENOMIC DNA]</scope>
    <source>
        <strain evidence="4">JCM15298</strain>
    </source>
</reference>
<organism evidence="3 4">
    <name type="scientific">Mycolicibacterium canariasense</name>
    <name type="common">Mycobacterium canariasense</name>
    <dbReference type="NCBI Taxonomy" id="228230"/>
    <lineage>
        <taxon>Bacteria</taxon>
        <taxon>Bacillati</taxon>
        <taxon>Actinomycetota</taxon>
        <taxon>Actinomycetes</taxon>
        <taxon>Mycobacteriales</taxon>
        <taxon>Mycobacteriaceae</taxon>
        <taxon>Mycolicibacterium</taxon>
    </lineage>
</organism>
<dbReference type="Gene3D" id="2.120.10.30">
    <property type="entry name" value="TolB, C-terminal domain"/>
    <property type="match status" value="1"/>
</dbReference>
<dbReference type="InterPro" id="IPR012938">
    <property type="entry name" value="Glc/Sorbosone_DH"/>
</dbReference>
<feature type="compositionally biased region" description="Low complexity" evidence="1">
    <location>
        <begin position="131"/>
        <end position="145"/>
    </location>
</feature>
<dbReference type="AlphaFoldDB" id="A0A100WC33"/>
<feature type="compositionally biased region" description="Low complexity" evidence="1">
    <location>
        <begin position="51"/>
        <end position="120"/>
    </location>
</feature>
<reference evidence="4" key="2">
    <citation type="submission" date="2016-02" db="EMBL/GenBank/DDBJ databases">
        <title>Draft genome sequence of five rapidly growing Mycobacterium species.</title>
        <authorList>
            <person name="Katahira K."/>
            <person name="Gotou Y."/>
            <person name="Iida K."/>
            <person name="Ogura Y."/>
            <person name="Hayashi T."/>
        </authorList>
    </citation>
    <scope>NUCLEOTIDE SEQUENCE [LARGE SCALE GENOMIC DNA]</scope>
    <source>
        <strain evidence="4">JCM15298</strain>
    </source>
</reference>
<dbReference type="InterPro" id="IPR011042">
    <property type="entry name" value="6-blade_b-propeller_TolB-like"/>
</dbReference>
<dbReference type="EMBL" id="BCSY01000044">
    <property type="protein sequence ID" value="GAS95767.1"/>
    <property type="molecule type" value="Genomic_DNA"/>
</dbReference>
<protein>
    <submittedName>
        <fullName evidence="3">PKD domain containing protein</fullName>
    </submittedName>
</protein>
<name>A0A100WC33_MYCCR</name>
<gene>
    <name evidence="3" type="ORF">RMCC_2733</name>
</gene>
<evidence type="ECO:0000313" key="4">
    <source>
        <dbReference type="Proteomes" id="UP000069443"/>
    </source>
</evidence>
<dbReference type="PANTHER" id="PTHR19328">
    <property type="entry name" value="HEDGEHOG-INTERACTING PROTEIN"/>
    <property type="match status" value="1"/>
</dbReference>
<evidence type="ECO:0000259" key="2">
    <source>
        <dbReference type="Pfam" id="PF07995"/>
    </source>
</evidence>
<feature type="domain" description="Glucose/Sorbosone dehydrogenase" evidence="2">
    <location>
        <begin position="447"/>
        <end position="651"/>
    </location>
</feature>
<feature type="compositionally biased region" description="Acidic residues" evidence="1">
    <location>
        <begin position="148"/>
        <end position="165"/>
    </location>
</feature>
<dbReference type="Pfam" id="PF07995">
    <property type="entry name" value="GSDH"/>
    <property type="match status" value="1"/>
</dbReference>
<feature type="compositionally biased region" description="Pro residues" evidence="1">
    <location>
        <begin position="201"/>
        <end position="211"/>
    </location>
</feature>
<accession>A0A100WC33</accession>
<comment type="caution">
    <text evidence="3">The sequence shown here is derived from an EMBL/GenBank/DDBJ whole genome shotgun (WGS) entry which is preliminary data.</text>
</comment>
<evidence type="ECO:0000313" key="3">
    <source>
        <dbReference type="EMBL" id="GAS95767.1"/>
    </source>
</evidence>
<keyword evidence="4" id="KW-1185">Reference proteome</keyword>
<dbReference type="Proteomes" id="UP000069443">
    <property type="component" value="Unassembled WGS sequence"/>
</dbReference>
<sequence length="667" mass="68981">MTNSHRQVPSTIMTAPTGYARYVGRVGALAVALGVTGAVATTPGIARADDTSPSSSSSSSSSASSSSSSSSSSAADATSPTTDPSATEATPPADTTTGTDTSTTAAGSTGTTGTTTHSGSQTETDLGGGVIIRSSGGSTSHSSGTDPAESETEDETETTETETTDQGETIDPPEQTDTGTTDDGTDTSVEEPSGASGTSPSPTPDHTPPTTPDAGGAGTTPVPTSRNAAPQSTDPNTPALTGSSGAQTFSAAAMMDAAPSQASSPTAATVATANPIASLVKQLPTPNEVFQQVKSFVTTCACTLINQTLKLVNGLSKTISNLMASGGGGGTGDPAQTPILWTMVAWVRRQIEGAVTAFNRSPLGEFVHDVTTRITTQIQQTISGIVNSPLGYTISSRVTRFLQECNGTVSLPDDLDRLALVDGLNEPTDFDFITHIGDDGQEHIHAIVIIEKSGAIKIYDTEEGTLSTLTSLPTTNANGERGLVGVEVDPFFNDPTSAGYHKIYVAYTNAQNYDQLSKLTVDANLTTVPDEEELLRSDQLGNDFHHGGELEFDPTGTYLYWAVGNNVVNENSHDLTTIHGKILRMNRDGSAPEDNPFYDNPDPDVVKQIYAIGFRNPFRFGFAPDGTLLSGDVGEASWEELNVVVAGGDYGLFTDEGVEVVGASLPG</sequence>
<feature type="region of interest" description="Disordered" evidence="1">
    <location>
        <begin position="44"/>
        <end position="244"/>
    </location>
</feature>
<dbReference type="STRING" id="228230.RMCC_2733"/>
<dbReference type="InterPro" id="IPR011041">
    <property type="entry name" value="Quinoprot_gluc/sorb_DH_b-prop"/>
</dbReference>
<proteinExistence type="predicted"/>